<feature type="region of interest" description="Disordered" evidence="3">
    <location>
        <begin position="181"/>
        <end position="231"/>
    </location>
</feature>
<evidence type="ECO:0000313" key="6">
    <source>
        <dbReference type="Proteomes" id="UP000324767"/>
    </source>
</evidence>
<comment type="caution">
    <text evidence="5">The sequence shown here is derived from an EMBL/GenBank/DDBJ whole genome shotgun (WGS) entry which is preliminary data.</text>
</comment>
<dbReference type="CDD" id="cd00067">
    <property type="entry name" value="GAL4"/>
    <property type="match status" value="1"/>
</dbReference>
<evidence type="ECO:0000256" key="3">
    <source>
        <dbReference type="SAM" id="MobiDB-lite"/>
    </source>
</evidence>
<feature type="domain" description="Zn(2)-C6 fungal-type" evidence="4">
    <location>
        <begin position="104"/>
        <end position="134"/>
    </location>
</feature>
<dbReference type="EMBL" id="VXIT01000011">
    <property type="protein sequence ID" value="KAA6409416.1"/>
    <property type="molecule type" value="Genomic_DNA"/>
</dbReference>
<reference evidence="5 6" key="1">
    <citation type="submission" date="2019-09" db="EMBL/GenBank/DDBJ databases">
        <title>The hologenome of the rock-dwelling lichen Lasallia pustulata.</title>
        <authorList>
            <person name="Greshake Tzovaras B."/>
            <person name="Segers F."/>
            <person name="Bicker A."/>
            <person name="Dal Grande F."/>
            <person name="Otte J."/>
            <person name="Hankeln T."/>
            <person name="Schmitt I."/>
            <person name="Ebersberger I."/>
        </authorList>
    </citation>
    <scope>NUCLEOTIDE SEQUENCE [LARGE SCALE GENOMIC DNA]</scope>
    <source>
        <strain evidence="5">A1-1</strain>
    </source>
</reference>
<keyword evidence="2" id="KW-0539">Nucleus</keyword>
<feature type="region of interest" description="Disordered" evidence="3">
    <location>
        <begin position="793"/>
        <end position="830"/>
    </location>
</feature>
<dbReference type="SMART" id="SM00066">
    <property type="entry name" value="GAL4"/>
    <property type="match status" value="1"/>
</dbReference>
<evidence type="ECO:0000256" key="2">
    <source>
        <dbReference type="ARBA" id="ARBA00023242"/>
    </source>
</evidence>
<dbReference type="InterPro" id="IPR007219">
    <property type="entry name" value="XnlR_reg_dom"/>
</dbReference>
<feature type="region of interest" description="Disordered" evidence="3">
    <location>
        <begin position="262"/>
        <end position="281"/>
    </location>
</feature>
<dbReference type="Proteomes" id="UP000324767">
    <property type="component" value="Unassembled WGS sequence"/>
</dbReference>
<dbReference type="SMART" id="SM00906">
    <property type="entry name" value="Fungal_trans"/>
    <property type="match status" value="1"/>
</dbReference>
<dbReference type="SUPFAM" id="SSF57701">
    <property type="entry name" value="Zn2/Cys6 DNA-binding domain"/>
    <property type="match status" value="1"/>
</dbReference>
<dbReference type="GO" id="GO:0008270">
    <property type="term" value="F:zinc ion binding"/>
    <property type="evidence" value="ECO:0007669"/>
    <property type="project" value="InterPro"/>
</dbReference>
<dbReference type="InterPro" id="IPR053230">
    <property type="entry name" value="Trans_reg_galc"/>
</dbReference>
<dbReference type="AlphaFoldDB" id="A0A5M8PKZ0"/>
<accession>A0A5M8PKZ0</accession>
<feature type="region of interest" description="Disordered" evidence="3">
    <location>
        <begin position="526"/>
        <end position="560"/>
    </location>
</feature>
<dbReference type="Pfam" id="PF04082">
    <property type="entry name" value="Fungal_trans"/>
    <property type="match status" value="1"/>
</dbReference>
<evidence type="ECO:0000256" key="1">
    <source>
        <dbReference type="ARBA" id="ARBA00022723"/>
    </source>
</evidence>
<evidence type="ECO:0000313" key="5">
    <source>
        <dbReference type="EMBL" id="KAA6409416.1"/>
    </source>
</evidence>
<dbReference type="Pfam" id="PF00172">
    <property type="entry name" value="Zn_clus"/>
    <property type="match status" value="1"/>
</dbReference>
<organism evidence="5 6">
    <name type="scientific">Lasallia pustulata</name>
    <dbReference type="NCBI Taxonomy" id="136370"/>
    <lineage>
        <taxon>Eukaryota</taxon>
        <taxon>Fungi</taxon>
        <taxon>Dikarya</taxon>
        <taxon>Ascomycota</taxon>
        <taxon>Pezizomycotina</taxon>
        <taxon>Lecanoromycetes</taxon>
        <taxon>OSLEUM clade</taxon>
        <taxon>Umbilicariomycetidae</taxon>
        <taxon>Umbilicariales</taxon>
        <taxon>Umbilicariaceae</taxon>
        <taxon>Lasallia</taxon>
    </lineage>
</organism>
<dbReference type="InterPro" id="IPR001138">
    <property type="entry name" value="Zn2Cys6_DnaBD"/>
</dbReference>
<dbReference type="CDD" id="cd12148">
    <property type="entry name" value="fungal_TF_MHR"/>
    <property type="match status" value="1"/>
</dbReference>
<protein>
    <recommendedName>
        <fullName evidence="4">Zn(2)-C6 fungal-type domain-containing protein</fullName>
    </recommendedName>
</protein>
<dbReference type="PANTHER" id="PTHR47654">
    <property type="entry name" value="ZN(II)2CYS6 TRANSCRIPTION FACTOR (EUROFUNG)-RELATED"/>
    <property type="match status" value="1"/>
</dbReference>
<keyword evidence="1" id="KW-0479">Metal-binding</keyword>
<sequence length="932" mass="104297">MADRRPKNMRYAAGQSSSSAKRRAPDELPSGPLQPTQHPPPPSQSPRMAFESFQKPALPQQSRIGTHEQQRQGAKMAIPRLRRDSDGVSAAGSSVADKHRVSHACEPCRHRKTKCSGDQPSCKHCEDFKITCTYADGKRDRVKRELGSMASKVEDRDKMLRFLFPRLEASDQALVQRFLEEEASPDAEEKRSIASPTKSFFFGPPKEENEQEGDGESQVSAGIGSNGSLDRIKEDFNRTPLTRATGYIGKNSEVTWMQRLKEQAKGDPPNQGPKDPDTEEPAPAVAIHEATYHCDDLMLLSSDEVDAYELPPKRAADMLFQNYLETVHATFPFIGKTTFASQYQTLYENNNIRPGANWLAILNLIFAIGAKYSHLIQTEWRGDERDHLIYFTRARVLAMNGESLFSHPDLQQVQVAALMSFYLMATNQINRAWTMSGIAVRYAITLGLNLENHNGKLSDTSKEIRYRVWWALYSVEGALAVMTGRPVSVIDSDCNTPLPVPVDEDAFPGIGSGVLYANARHRPFRRVSSGESRTTENTTSSSSSGYSSRRRASPTSSMSPISQLSSFVPYKNIAPSKSLFFLLHIQLTKLTNEVLIRLYRAGTMSQSWADVQRTIASLDQSLEKWRGKLPSLFDFTKKQRDQQFISERISLGFSYYGTKIIINRPCLCRVDCQIPNESDHCREFNKSTATACILAARNMLDLLPEQPNPVGLYKVAPWWSLLHHLMQAATVLMLELSLQVDHMPFEAETILSSARKAAQWLHKMAADNVSARRAWNLCSDMLRHLAPKVGRTADGLPGDIPNLEHHSNSDPQNSYASVSGEDGVSVEDGNSWGGMQSFSKNFPNQFYYGGPQSERHMFFNSPMYTPYDEYLQRDGGSNPMPTTSMSSIFPSSAQMTQMVAMTVMDPMSDGVADMPDFFFNPAPQWDPKKGPR</sequence>
<dbReference type="InterPro" id="IPR036864">
    <property type="entry name" value="Zn2-C6_fun-type_DNA-bd_sf"/>
</dbReference>
<gene>
    <name evidence="5" type="ORF">FRX48_06969</name>
</gene>
<evidence type="ECO:0000259" key="4">
    <source>
        <dbReference type="PROSITE" id="PS50048"/>
    </source>
</evidence>
<dbReference type="OrthoDB" id="5296287at2759"/>
<feature type="compositionally biased region" description="Low complexity" evidence="3">
    <location>
        <begin position="529"/>
        <end position="547"/>
    </location>
</feature>
<dbReference type="PROSITE" id="PS00463">
    <property type="entry name" value="ZN2_CY6_FUNGAL_1"/>
    <property type="match status" value="1"/>
</dbReference>
<dbReference type="PANTHER" id="PTHR47654:SF5">
    <property type="entry name" value="TRANSCRIPTION FACTOR DOMAIN-CONTAINING PROTEIN"/>
    <property type="match status" value="1"/>
</dbReference>
<dbReference type="GO" id="GO:0000981">
    <property type="term" value="F:DNA-binding transcription factor activity, RNA polymerase II-specific"/>
    <property type="evidence" value="ECO:0007669"/>
    <property type="project" value="InterPro"/>
</dbReference>
<dbReference type="PROSITE" id="PS50048">
    <property type="entry name" value="ZN2_CY6_FUNGAL_2"/>
    <property type="match status" value="1"/>
</dbReference>
<name>A0A5M8PKZ0_9LECA</name>
<proteinExistence type="predicted"/>
<dbReference type="Gene3D" id="4.10.240.10">
    <property type="entry name" value="Zn(2)-C6 fungal-type DNA-binding domain"/>
    <property type="match status" value="1"/>
</dbReference>
<dbReference type="GO" id="GO:0003677">
    <property type="term" value="F:DNA binding"/>
    <property type="evidence" value="ECO:0007669"/>
    <property type="project" value="InterPro"/>
</dbReference>
<feature type="region of interest" description="Disordered" evidence="3">
    <location>
        <begin position="1"/>
        <end position="103"/>
    </location>
</feature>
<dbReference type="GO" id="GO:0006351">
    <property type="term" value="P:DNA-templated transcription"/>
    <property type="evidence" value="ECO:0007669"/>
    <property type="project" value="InterPro"/>
</dbReference>